<dbReference type="SUPFAM" id="SSF49764">
    <property type="entry name" value="HSP20-like chaperones"/>
    <property type="match status" value="1"/>
</dbReference>
<dbReference type="PANTHER" id="PTHR47062:SF1">
    <property type="entry name" value="SMALL HEAT SHOCK PROTEIN IBPA"/>
    <property type="match status" value="1"/>
</dbReference>
<name>A0ABM8ZWP5_9VIBR</name>
<evidence type="ECO:0000256" key="1">
    <source>
        <dbReference type="ARBA" id="ARBA00023016"/>
    </source>
</evidence>
<dbReference type="InterPro" id="IPR037913">
    <property type="entry name" value="ACD_IbpA/B"/>
</dbReference>
<dbReference type="Gene3D" id="2.60.40.790">
    <property type="match status" value="1"/>
</dbReference>
<dbReference type="PROSITE" id="PS01031">
    <property type="entry name" value="SHSP"/>
    <property type="match status" value="1"/>
</dbReference>
<protein>
    <submittedName>
        <fullName evidence="5">Small heat shock protein IbpA</fullName>
    </submittedName>
</protein>
<reference evidence="5" key="1">
    <citation type="submission" date="2021-11" db="EMBL/GenBank/DDBJ databases">
        <authorList>
            <person name="Rodrigo-Torres L."/>
            <person name="Arahal R. D."/>
            <person name="Lucena T."/>
        </authorList>
    </citation>
    <scope>NUCLEOTIDE SEQUENCE</scope>
    <source>
        <strain evidence="5">CECT 7929</strain>
    </source>
</reference>
<evidence type="ECO:0000313" key="5">
    <source>
        <dbReference type="EMBL" id="CAH0534768.1"/>
    </source>
</evidence>
<comment type="caution">
    <text evidence="5">The sequence shown here is derived from an EMBL/GenBank/DDBJ whole genome shotgun (WGS) entry which is preliminary data.</text>
</comment>
<dbReference type="RefSeq" id="WP_237467793.1">
    <property type="nucleotide sequence ID" value="NZ_CAKLDI010000001.1"/>
</dbReference>
<proteinExistence type="inferred from homology"/>
<dbReference type="EMBL" id="CAKLDI010000001">
    <property type="protein sequence ID" value="CAH0534768.1"/>
    <property type="molecule type" value="Genomic_DNA"/>
</dbReference>
<dbReference type="InterPro" id="IPR002068">
    <property type="entry name" value="A-crystallin/Hsp20_dom"/>
</dbReference>
<evidence type="ECO:0000313" key="6">
    <source>
        <dbReference type="Proteomes" id="UP000838672"/>
    </source>
</evidence>
<gene>
    <name evidence="5" type="primary">ibpA</name>
    <name evidence="5" type="ORF">VST7929_02730</name>
</gene>
<dbReference type="InterPro" id="IPR008978">
    <property type="entry name" value="HSP20-like_chaperone"/>
</dbReference>
<dbReference type="CDD" id="cd06470">
    <property type="entry name" value="ACD_IbpA-B_like"/>
    <property type="match status" value="1"/>
</dbReference>
<organism evidence="5 6">
    <name type="scientific">Vibrio stylophorae</name>
    <dbReference type="NCBI Taxonomy" id="659351"/>
    <lineage>
        <taxon>Bacteria</taxon>
        <taxon>Pseudomonadati</taxon>
        <taxon>Pseudomonadota</taxon>
        <taxon>Gammaproteobacteria</taxon>
        <taxon>Vibrionales</taxon>
        <taxon>Vibrionaceae</taxon>
        <taxon>Vibrio</taxon>
    </lineage>
</organism>
<comment type="similarity">
    <text evidence="2 3">Belongs to the small heat shock protein (HSP20) family.</text>
</comment>
<dbReference type="Pfam" id="PF00011">
    <property type="entry name" value="HSP20"/>
    <property type="match status" value="1"/>
</dbReference>
<evidence type="ECO:0000259" key="4">
    <source>
        <dbReference type="PROSITE" id="PS01031"/>
    </source>
</evidence>
<feature type="domain" description="SHSP" evidence="4">
    <location>
        <begin position="28"/>
        <end position="139"/>
    </location>
</feature>
<dbReference type="Proteomes" id="UP000838672">
    <property type="component" value="Unassembled WGS sequence"/>
</dbReference>
<evidence type="ECO:0000256" key="3">
    <source>
        <dbReference type="RuleBase" id="RU003616"/>
    </source>
</evidence>
<evidence type="ECO:0000256" key="2">
    <source>
        <dbReference type="PROSITE-ProRule" id="PRU00285"/>
    </source>
</evidence>
<keyword evidence="6" id="KW-1185">Reference proteome</keyword>
<keyword evidence="1 5" id="KW-0346">Stress response</keyword>
<sequence>MRTIDFSPLYRSAIGFDRIFNQLEQTSSAGNGSYPPYNIEQTGEHSYRITMAVAGFSPEQLTLTQTENILKVTGLKKSQNEEKQYLYQGIAERDFERKFQLADHVKVTAADMENGLLHIDLDREIPEESKPRNIAIGQNRVLENK</sequence>
<dbReference type="PANTHER" id="PTHR47062">
    <property type="match status" value="1"/>
</dbReference>
<accession>A0ABM8ZWP5</accession>